<comment type="caution">
    <text evidence="3">The sequence shown here is derived from an EMBL/GenBank/DDBJ whole genome shotgun (WGS) entry which is preliminary data.</text>
</comment>
<dbReference type="EMBL" id="DVMP01000068">
    <property type="protein sequence ID" value="HIU25490.1"/>
    <property type="molecule type" value="Genomic_DNA"/>
</dbReference>
<dbReference type="PANTHER" id="PTHR11699">
    <property type="entry name" value="ALDEHYDE DEHYDROGENASE-RELATED"/>
    <property type="match status" value="1"/>
</dbReference>
<proteinExistence type="predicted"/>
<reference evidence="3" key="1">
    <citation type="submission" date="2020-10" db="EMBL/GenBank/DDBJ databases">
        <authorList>
            <person name="Gilroy R."/>
        </authorList>
    </citation>
    <scope>NUCLEOTIDE SEQUENCE</scope>
    <source>
        <strain evidence="3">ChiHcec3-6078</strain>
    </source>
</reference>
<gene>
    <name evidence="3" type="ORF">IAC50_03185</name>
</gene>
<evidence type="ECO:0000313" key="4">
    <source>
        <dbReference type="Proteomes" id="UP000824090"/>
    </source>
</evidence>
<keyword evidence="1" id="KW-0560">Oxidoreductase</keyword>
<dbReference type="Gene3D" id="3.40.605.10">
    <property type="entry name" value="Aldehyde Dehydrogenase, Chain A, domain 1"/>
    <property type="match status" value="1"/>
</dbReference>
<dbReference type="Proteomes" id="UP000824090">
    <property type="component" value="Unassembled WGS sequence"/>
</dbReference>
<feature type="domain" description="Aldehyde dehydrogenase" evidence="2">
    <location>
        <begin position="322"/>
        <end position="392"/>
    </location>
</feature>
<evidence type="ECO:0000256" key="1">
    <source>
        <dbReference type="ARBA" id="ARBA00023002"/>
    </source>
</evidence>
<reference evidence="3" key="2">
    <citation type="journal article" date="2021" name="PeerJ">
        <title>Extensive microbial diversity within the chicken gut microbiome revealed by metagenomics and culture.</title>
        <authorList>
            <person name="Gilroy R."/>
            <person name="Ravi A."/>
            <person name="Getino M."/>
            <person name="Pursley I."/>
            <person name="Horton D.L."/>
            <person name="Alikhan N.F."/>
            <person name="Baker D."/>
            <person name="Gharbi K."/>
            <person name="Hall N."/>
            <person name="Watson M."/>
            <person name="Adriaenssens E.M."/>
            <person name="Foster-Nyarko E."/>
            <person name="Jarju S."/>
            <person name="Secka A."/>
            <person name="Antonio M."/>
            <person name="Oren A."/>
            <person name="Chaudhuri R.R."/>
            <person name="La Ragione R."/>
            <person name="Hildebrand F."/>
            <person name="Pallen M.J."/>
        </authorList>
    </citation>
    <scope>NUCLEOTIDE SEQUENCE</scope>
    <source>
        <strain evidence="3">ChiHcec3-6078</strain>
    </source>
</reference>
<protein>
    <submittedName>
        <fullName evidence="3">Aldehyde dehydrogenase family protein</fullName>
    </submittedName>
</protein>
<organism evidence="3 4">
    <name type="scientific">Candidatus Allocopromorpha excrementigallinarum</name>
    <dbReference type="NCBI Taxonomy" id="2840742"/>
    <lineage>
        <taxon>Bacteria</taxon>
        <taxon>Bacillati</taxon>
        <taxon>Bacillota</taxon>
        <taxon>Clostridia</taxon>
        <taxon>Eubacteriales</taxon>
        <taxon>Eubacteriaceae</taxon>
        <taxon>Eubacteriaceae incertae sedis</taxon>
        <taxon>Candidatus Allocopromorpha</taxon>
    </lineage>
</organism>
<dbReference type="InterPro" id="IPR016162">
    <property type="entry name" value="Ald_DH_N"/>
</dbReference>
<dbReference type="InterPro" id="IPR016161">
    <property type="entry name" value="Ald_DH/histidinol_DH"/>
</dbReference>
<dbReference type="InterPro" id="IPR016163">
    <property type="entry name" value="Ald_DH_C"/>
</dbReference>
<dbReference type="Pfam" id="PF00171">
    <property type="entry name" value="Aldedh"/>
    <property type="match status" value="2"/>
</dbReference>
<sequence>MLVQEKIERAREAFRQISGYTQEQVDELVYESAKIIYENAEPLAELAVEETGLGSVRDKIGKNTDTAAVFWEYLKDKKSVGVINEIPEQGVIEVAHPVGVIGAITPATNPTVTPLGNFMHALKGKNSLVISPAPRAEKTTTRTVELIRQALEAKGAPADLIQVIENTTIEKSVELMKDCDLVIATGGPGLTKAAYSSGTPAYGVGPGNPPVILDRGYDLDEAARLSVIAVGSDNGILCDGDNLLLYPREEEDDFFQALKKEGVVIFRDEEDVDKFRKVLFKDGKLNAGLVGKDAATIAEAAGVSIPQGNSIIGLKTEAVGEKEVLTKEIMGPVVILKEYDTFEEAVDMAVKNMEESGGIGHTAGLFTKDNSHVVYAGERIPVARLLINQPTPDAWGPATNGLSPAVSEGCGTWGNNILSGNVDYIHMVNVSKVCMPLDVEAPDAARVFSK</sequence>
<accession>A0A9D1L618</accession>
<dbReference type="AlphaFoldDB" id="A0A9D1L618"/>
<name>A0A9D1L618_9FIRM</name>
<evidence type="ECO:0000313" key="3">
    <source>
        <dbReference type="EMBL" id="HIU25490.1"/>
    </source>
</evidence>
<feature type="domain" description="Aldehyde dehydrogenase" evidence="2">
    <location>
        <begin position="3"/>
        <end position="260"/>
    </location>
</feature>
<dbReference type="Gene3D" id="3.40.309.10">
    <property type="entry name" value="Aldehyde Dehydrogenase, Chain A, domain 2"/>
    <property type="match status" value="1"/>
</dbReference>
<dbReference type="GO" id="GO:0016620">
    <property type="term" value="F:oxidoreductase activity, acting on the aldehyde or oxo group of donors, NAD or NADP as acceptor"/>
    <property type="evidence" value="ECO:0007669"/>
    <property type="project" value="InterPro"/>
</dbReference>
<dbReference type="InterPro" id="IPR015590">
    <property type="entry name" value="Aldehyde_DH_dom"/>
</dbReference>
<dbReference type="SUPFAM" id="SSF53720">
    <property type="entry name" value="ALDH-like"/>
    <property type="match status" value="1"/>
</dbReference>
<evidence type="ECO:0000259" key="2">
    <source>
        <dbReference type="Pfam" id="PF00171"/>
    </source>
</evidence>